<keyword evidence="2" id="KW-1185">Reference proteome</keyword>
<evidence type="ECO:0000313" key="1">
    <source>
        <dbReference type="EMBL" id="MCW1886853.1"/>
    </source>
</evidence>
<reference evidence="1 2" key="1">
    <citation type="submission" date="2022-10" db="EMBL/GenBank/DDBJ databases">
        <title>Luteolibacter flavescens strain MCCC 1K03193, whole genome shotgun sequencing project.</title>
        <authorList>
            <person name="Zhao G."/>
            <person name="Shen L."/>
        </authorList>
    </citation>
    <scope>NUCLEOTIDE SEQUENCE [LARGE SCALE GENOMIC DNA]</scope>
    <source>
        <strain evidence="1 2">MCCC 1K03193</strain>
    </source>
</reference>
<comment type="caution">
    <text evidence="1">The sequence shown here is derived from an EMBL/GenBank/DDBJ whole genome shotgun (WGS) entry which is preliminary data.</text>
</comment>
<organism evidence="1 2">
    <name type="scientific">Luteolibacter flavescens</name>
    <dbReference type="NCBI Taxonomy" id="1859460"/>
    <lineage>
        <taxon>Bacteria</taxon>
        <taxon>Pseudomonadati</taxon>
        <taxon>Verrucomicrobiota</taxon>
        <taxon>Verrucomicrobiia</taxon>
        <taxon>Verrucomicrobiales</taxon>
        <taxon>Verrucomicrobiaceae</taxon>
        <taxon>Luteolibacter</taxon>
    </lineage>
</organism>
<evidence type="ECO:0000313" key="2">
    <source>
        <dbReference type="Proteomes" id="UP001207930"/>
    </source>
</evidence>
<proteinExistence type="predicted"/>
<dbReference type="RefSeq" id="WP_264502806.1">
    <property type="nucleotide sequence ID" value="NZ_JAPDDS010000012.1"/>
</dbReference>
<dbReference type="Proteomes" id="UP001207930">
    <property type="component" value="Unassembled WGS sequence"/>
</dbReference>
<sequence>MNYIRRDVIKLGLASAFVGVSSAQDGLQDVSEDRAVSVKLDAIKGKKLKIKRFVDEVPDVALEIFFKAVKDQLNVEFWPLLEEQKNPISFARRASNRHNRVNFEEGEWDAYDLFDVIIVISKWSWYYSKEGNVVIRAWHQGDLADPEK</sequence>
<accession>A0ABT3FTF9</accession>
<dbReference type="EMBL" id="JAPDDS010000012">
    <property type="protein sequence ID" value="MCW1886853.1"/>
    <property type="molecule type" value="Genomic_DNA"/>
</dbReference>
<protein>
    <submittedName>
        <fullName evidence="1">Uncharacterized protein</fullName>
    </submittedName>
</protein>
<gene>
    <name evidence="1" type="ORF">OKA04_19085</name>
</gene>
<name>A0ABT3FTF9_9BACT</name>